<evidence type="ECO:0000256" key="6">
    <source>
        <dbReference type="SAM" id="MobiDB-lite"/>
    </source>
</evidence>
<dbReference type="AlphaFoldDB" id="A0A0E0C102"/>
<comment type="similarity">
    <text evidence="1">Belongs to the eukaryotic ribosomal protein eL29 family.</text>
</comment>
<dbReference type="EnsemblPlants" id="OMERI01G11830.1">
    <property type="protein sequence ID" value="OMERI01G11830.1"/>
    <property type="gene ID" value="OMERI01G11830"/>
</dbReference>
<dbReference type="SUPFAM" id="SSF51905">
    <property type="entry name" value="FAD/NAD(P)-binding domain"/>
    <property type="match status" value="1"/>
</dbReference>
<dbReference type="GO" id="GO:0003735">
    <property type="term" value="F:structural constituent of ribosome"/>
    <property type="evidence" value="ECO:0007669"/>
    <property type="project" value="InterPro"/>
</dbReference>
<dbReference type="Proteomes" id="UP000008021">
    <property type="component" value="Chromosome 1"/>
</dbReference>
<dbReference type="eggNOG" id="KOG3504">
    <property type="taxonomic scope" value="Eukaryota"/>
</dbReference>
<reference evidence="9" key="1">
    <citation type="submission" date="2015-04" db="UniProtKB">
        <authorList>
            <consortium name="EnsemblPlants"/>
        </authorList>
    </citation>
    <scope>IDENTIFICATION</scope>
</reference>
<accession>A0A0E0C102</accession>
<organism evidence="9">
    <name type="scientific">Oryza meridionalis</name>
    <dbReference type="NCBI Taxonomy" id="40149"/>
    <lineage>
        <taxon>Eukaryota</taxon>
        <taxon>Viridiplantae</taxon>
        <taxon>Streptophyta</taxon>
        <taxon>Embryophyta</taxon>
        <taxon>Tracheophyta</taxon>
        <taxon>Spermatophyta</taxon>
        <taxon>Magnoliopsida</taxon>
        <taxon>Liliopsida</taxon>
        <taxon>Poales</taxon>
        <taxon>Poaceae</taxon>
        <taxon>BOP clade</taxon>
        <taxon>Oryzoideae</taxon>
        <taxon>Oryzeae</taxon>
        <taxon>Oryzinae</taxon>
        <taxon>Oryza</taxon>
    </lineage>
</organism>
<dbReference type="Gene3D" id="6.10.140.1730">
    <property type="match status" value="1"/>
</dbReference>
<keyword evidence="10" id="KW-1185">Reference proteome</keyword>
<evidence type="ECO:0000256" key="5">
    <source>
        <dbReference type="ARBA" id="ARBA00035328"/>
    </source>
</evidence>
<feature type="compositionally biased region" description="Basic residues" evidence="6">
    <location>
        <begin position="229"/>
        <end position="244"/>
    </location>
</feature>
<keyword evidence="3" id="KW-0687">Ribonucleoprotein</keyword>
<dbReference type="GO" id="GO:0002181">
    <property type="term" value="P:cytoplasmic translation"/>
    <property type="evidence" value="ECO:0007669"/>
    <property type="project" value="TreeGrafter"/>
</dbReference>
<dbReference type="Gene3D" id="3.50.50.60">
    <property type="entry name" value="FAD/NAD(P)-binding domain"/>
    <property type="match status" value="1"/>
</dbReference>
<dbReference type="HOGENOM" id="CLU_1016985_0_0_1"/>
<reference evidence="9" key="2">
    <citation type="submission" date="2018-05" db="EMBL/GenBank/DDBJ databases">
        <title>OmerRS3 (Oryza meridionalis Reference Sequence Version 3).</title>
        <authorList>
            <person name="Zhang J."/>
            <person name="Kudrna D."/>
            <person name="Lee S."/>
            <person name="Talag J."/>
            <person name="Welchert J."/>
            <person name="Wing R.A."/>
        </authorList>
    </citation>
    <scope>NUCLEOTIDE SEQUENCE [LARGE SCALE GENOMIC DNA]</scope>
    <source>
        <strain evidence="9">cv. OR44</strain>
    </source>
</reference>
<evidence type="ECO:0000256" key="4">
    <source>
        <dbReference type="ARBA" id="ARBA00035222"/>
    </source>
</evidence>
<dbReference type="GO" id="GO:0016491">
    <property type="term" value="F:oxidoreductase activity"/>
    <property type="evidence" value="ECO:0007669"/>
    <property type="project" value="InterPro"/>
</dbReference>
<feature type="chain" id="PRO_5002355369" description="Large ribosomal subunit protein eL29" evidence="7">
    <location>
        <begin position="22"/>
        <end position="274"/>
    </location>
</feature>
<evidence type="ECO:0000256" key="3">
    <source>
        <dbReference type="ARBA" id="ARBA00023274"/>
    </source>
</evidence>
<protein>
    <recommendedName>
        <fullName evidence="4">Large ribosomal subunit protein eL29</fullName>
    </recommendedName>
    <alternativeName>
        <fullName evidence="5">60S ribosomal protein L29</fullName>
    </alternativeName>
</protein>
<dbReference type="PANTHER" id="PTHR12884:SF0">
    <property type="entry name" value="60S RIBOSOMAL PROTEIN L29"/>
    <property type="match status" value="1"/>
</dbReference>
<dbReference type="InterPro" id="IPR002937">
    <property type="entry name" value="Amino_oxidase"/>
</dbReference>
<keyword evidence="2" id="KW-0689">Ribosomal protein</keyword>
<dbReference type="GO" id="GO:0022625">
    <property type="term" value="C:cytosolic large ribosomal subunit"/>
    <property type="evidence" value="ECO:0007669"/>
    <property type="project" value="TreeGrafter"/>
</dbReference>
<dbReference type="Pfam" id="PF01593">
    <property type="entry name" value="Amino_oxidase"/>
    <property type="match status" value="1"/>
</dbReference>
<name>A0A0E0C102_9ORYZ</name>
<evidence type="ECO:0000259" key="8">
    <source>
        <dbReference type="Pfam" id="PF01593"/>
    </source>
</evidence>
<evidence type="ECO:0000256" key="2">
    <source>
        <dbReference type="ARBA" id="ARBA00022980"/>
    </source>
</evidence>
<dbReference type="GO" id="GO:0050660">
    <property type="term" value="F:flavin adenine dinucleotide binding"/>
    <property type="evidence" value="ECO:0007669"/>
    <property type="project" value="UniProtKB-ARBA"/>
</dbReference>
<dbReference type="Gramene" id="OMERI01G11830.1">
    <property type="protein sequence ID" value="OMERI01G11830.1"/>
    <property type="gene ID" value="OMERI01G11830"/>
</dbReference>
<evidence type="ECO:0000313" key="9">
    <source>
        <dbReference type="EnsemblPlants" id="OMERI01G11830.1"/>
    </source>
</evidence>
<sequence>MVAKKPWVVVVGAGISGLAAAHRLCGAGGDRFEVAVVEAGDRVGGRILTSEFGGHRVEMGVTWVQGVVGSPVYTLARDGGALGEEGGCLPYERMDGFPDCVLTVAEGGEVIDADTVAGPIEELYRGTMEAARGGEAGGGGGVEEYLRRGLRAYQAARSAGGRGKELEEVEELNTSSPYITFPHLPTCENPSSAAAAVQPLVSSSLASARFGFGEMAKSKNHTAHNQSYKAHKNGIKKPKRHRQTSTKGMDPKFLRNQRYSRKHNKKSGEAESEE</sequence>
<dbReference type="eggNOG" id="KOG0685">
    <property type="taxonomic scope" value="Eukaryota"/>
</dbReference>
<proteinExistence type="inferred from homology"/>
<dbReference type="InterPro" id="IPR002673">
    <property type="entry name" value="Ribosomal_eL29"/>
</dbReference>
<dbReference type="PANTHER" id="PTHR12884">
    <property type="entry name" value="60S RIBOSOMAL PROTEIN L29"/>
    <property type="match status" value="1"/>
</dbReference>
<evidence type="ECO:0000313" key="10">
    <source>
        <dbReference type="Proteomes" id="UP000008021"/>
    </source>
</evidence>
<dbReference type="InterPro" id="IPR036188">
    <property type="entry name" value="FAD/NAD-bd_sf"/>
</dbReference>
<keyword evidence="7" id="KW-0732">Signal</keyword>
<evidence type="ECO:0000256" key="7">
    <source>
        <dbReference type="SAM" id="SignalP"/>
    </source>
</evidence>
<dbReference type="Pfam" id="PF01779">
    <property type="entry name" value="Ribosomal_L29e"/>
    <property type="match status" value="1"/>
</dbReference>
<evidence type="ECO:0000256" key="1">
    <source>
        <dbReference type="ARBA" id="ARBA00010247"/>
    </source>
</evidence>
<feature type="domain" description="Amine oxidase" evidence="8">
    <location>
        <begin position="15"/>
        <end position="79"/>
    </location>
</feature>
<feature type="region of interest" description="Disordered" evidence="6">
    <location>
        <begin position="219"/>
        <end position="274"/>
    </location>
</feature>
<dbReference type="STRING" id="40149.A0A0E0C102"/>
<feature type="signal peptide" evidence="7">
    <location>
        <begin position="1"/>
        <end position="21"/>
    </location>
</feature>